<dbReference type="FunFam" id="2.60.40.1520:FF:000001">
    <property type="entry name" value="Hemocyanin subunit 2"/>
    <property type="match status" value="1"/>
</dbReference>
<comment type="similarity">
    <text evidence="3">Belongs to the tyrosinase family.</text>
</comment>
<evidence type="ECO:0000256" key="3">
    <source>
        <dbReference type="ARBA" id="ARBA00009928"/>
    </source>
</evidence>
<dbReference type="InterPro" id="IPR037020">
    <property type="entry name" value="Hemocyanin_C_sf"/>
</dbReference>
<comment type="cofactor">
    <cofactor evidence="1">
        <name>Cu(2+)</name>
        <dbReference type="ChEBI" id="CHEBI:29036"/>
    </cofactor>
</comment>
<dbReference type="Gene3D" id="1.10.1280.10">
    <property type="entry name" value="Di-copper center containing domain from catechol oxidase"/>
    <property type="match status" value="1"/>
</dbReference>
<keyword evidence="7" id="KW-0186">Copper</keyword>
<keyword evidence="5" id="KW-0479">Metal-binding</keyword>
<reference evidence="11 12" key="1">
    <citation type="journal article" date="2024" name="Ann. Entomol. Soc. Am.">
        <title>Genomic analyses of the southern and eastern yellowjacket wasps (Hymenoptera: Vespidae) reveal evolutionary signatures of social life.</title>
        <authorList>
            <person name="Catto M.A."/>
            <person name="Caine P.B."/>
            <person name="Orr S.E."/>
            <person name="Hunt B.G."/>
            <person name="Goodisman M.A.D."/>
        </authorList>
    </citation>
    <scope>NUCLEOTIDE SEQUENCE [LARGE SCALE GENOMIC DNA]</scope>
    <source>
        <strain evidence="11">233</strain>
        <tissue evidence="11">Head and thorax</tissue>
    </source>
</reference>
<keyword evidence="12" id="KW-1185">Reference proteome</keyword>
<dbReference type="AlphaFoldDB" id="A0ABD2C328"/>
<evidence type="ECO:0000256" key="5">
    <source>
        <dbReference type="ARBA" id="ARBA00022723"/>
    </source>
</evidence>
<sequence length="720" mass="81626">MSNNDSKSGILYLFDRPAEPVYVPKGDKRVAFDIPPDYLPDQYRPAAVDIFNRFGETTDSKISVKQISLPDLSIPMQLGRRDPFSLFIPAHRKVAARLIDIFMGMRTYEDFLSVAVYCRDRMNPNMFIYALSVAILHRPDTKNLPIPPLHEVFPDKYIDGGIFSRAREEANISSAGQRVSHEIIKETFFESFPSKSHGIILLPISMRSIESLTGEKISGSIFITGTGIWYIHSRPTSGSLTRIDVGSSSTTCISRSKPGAPVASHKPDRTYNCERLCNRLGRVTRLINWREPIPEGYFPKLDSLTASRTWPARPSGAVLHDINRQADQLDFDIQDLERWRDRIYEAIHTGSITNIKGERVPLTEKSGIDVLGNIMESSILTPNLNLYGDLHNLGHVLISYVHDPDNRYLETFSVMGEPATAMRDPIFYRFHAFCDDIFQEHKNTLPEYTVQQLDFPGVEITDIRVTTANQPPNNLYTFWNKSDIDLSRGLDFTPRGPVLVRFTHLNHSDFTYKVVANNRNNSPKRGTVRIFMSPRVDERGLPFTFRQQKNLMMEMDKFTVMLRPGQNTIERSSTESSLTIPFERTFRNVDENRPISGDSLEQFNFCGCGWPQHLLIPKGSKAGFPMDLFIMISDYTGDAVEQEESSGCKDAASFCGLRDRKYPDARPMGYPFDRRPRAGVDNLTQFLTGNMAVTTITINFTDSVVPRTRSGSMSNTLNFA</sequence>
<dbReference type="PROSITE" id="PS00210">
    <property type="entry name" value="HEMOCYANIN_2"/>
    <property type="match status" value="1"/>
</dbReference>
<dbReference type="Pfam" id="PF00372">
    <property type="entry name" value="Hemocyanin_M"/>
    <property type="match status" value="1"/>
</dbReference>
<dbReference type="InterPro" id="IPR005203">
    <property type="entry name" value="Hemocyanin_C"/>
</dbReference>
<accession>A0ABD2C328</accession>
<dbReference type="GO" id="GO:0046872">
    <property type="term" value="F:metal ion binding"/>
    <property type="evidence" value="ECO:0007669"/>
    <property type="project" value="UniProtKB-KW"/>
</dbReference>
<dbReference type="GO" id="GO:0004503">
    <property type="term" value="F:tyrosinase activity"/>
    <property type="evidence" value="ECO:0007669"/>
    <property type="project" value="UniProtKB-ARBA"/>
</dbReference>
<dbReference type="EMBL" id="JAUDFV010000025">
    <property type="protein sequence ID" value="KAL2738813.1"/>
    <property type="molecule type" value="Genomic_DNA"/>
</dbReference>
<comment type="subcellular location">
    <subcellularLocation>
        <location evidence="2">Secreted</location>
    </subcellularLocation>
</comment>
<dbReference type="Pfam" id="PF03722">
    <property type="entry name" value="Hemocyanin_N"/>
    <property type="match status" value="1"/>
</dbReference>
<dbReference type="InterPro" id="IPR005204">
    <property type="entry name" value="Hemocyanin_N"/>
</dbReference>
<dbReference type="Gene3D" id="2.60.40.1520">
    <property type="entry name" value="Hemocyanin, C-terminal domain"/>
    <property type="match status" value="1"/>
</dbReference>
<evidence type="ECO:0000256" key="4">
    <source>
        <dbReference type="ARBA" id="ARBA00022525"/>
    </source>
</evidence>
<keyword evidence="8" id="KW-0503">Monooxygenase</keyword>
<dbReference type="GO" id="GO:0006582">
    <property type="term" value="P:melanin metabolic process"/>
    <property type="evidence" value="ECO:0007669"/>
    <property type="project" value="UniProtKB-ARBA"/>
</dbReference>
<evidence type="ECO:0000256" key="2">
    <source>
        <dbReference type="ARBA" id="ARBA00004613"/>
    </source>
</evidence>
<evidence type="ECO:0000313" key="11">
    <source>
        <dbReference type="EMBL" id="KAL2738813.1"/>
    </source>
</evidence>
<keyword evidence="4" id="KW-0964">Secreted</keyword>
<evidence type="ECO:0000313" key="12">
    <source>
        <dbReference type="Proteomes" id="UP001607302"/>
    </source>
</evidence>
<feature type="domain" description="Tyrosinase copper-binding" evidence="10">
    <location>
        <begin position="424"/>
        <end position="435"/>
    </location>
</feature>
<dbReference type="PANTHER" id="PTHR11511:SF4">
    <property type="entry name" value="PHENOLOXIDASE 2-RELATED"/>
    <property type="match status" value="1"/>
</dbReference>
<dbReference type="SUPFAM" id="SSF48056">
    <property type="entry name" value="Di-copper centre-containing domain"/>
    <property type="match status" value="1"/>
</dbReference>
<evidence type="ECO:0000256" key="1">
    <source>
        <dbReference type="ARBA" id="ARBA00001973"/>
    </source>
</evidence>
<evidence type="ECO:0000256" key="6">
    <source>
        <dbReference type="ARBA" id="ARBA00023002"/>
    </source>
</evidence>
<dbReference type="InterPro" id="IPR013788">
    <property type="entry name" value="Hemocyanin/hexamerin"/>
</dbReference>
<dbReference type="SUPFAM" id="SSF81296">
    <property type="entry name" value="E set domains"/>
    <property type="match status" value="1"/>
</dbReference>
<evidence type="ECO:0000256" key="9">
    <source>
        <dbReference type="ARBA" id="ARBA00023157"/>
    </source>
</evidence>
<dbReference type="InterPro" id="IPR036697">
    <property type="entry name" value="Hemocyanin_N_sf"/>
</dbReference>
<dbReference type="InterPro" id="IPR008922">
    <property type="entry name" value="Di-copper_centre_dom_sf"/>
</dbReference>
<keyword evidence="6" id="KW-0560">Oxidoreductase</keyword>
<dbReference type="Pfam" id="PF03723">
    <property type="entry name" value="Hemocyanin_C"/>
    <property type="match status" value="1"/>
</dbReference>
<dbReference type="Gene3D" id="1.20.1370.10">
    <property type="entry name" value="Hemocyanin, N-terminal domain"/>
    <property type="match status" value="1"/>
</dbReference>
<dbReference type="PANTHER" id="PTHR11511">
    <property type="entry name" value="LARVAL STORAGE PROTEIN/PHENOLOXIDASE"/>
    <property type="match status" value="1"/>
</dbReference>
<organism evidence="11 12">
    <name type="scientific">Vespula squamosa</name>
    <name type="common">Southern yellow jacket</name>
    <name type="synonym">Wasp</name>
    <dbReference type="NCBI Taxonomy" id="30214"/>
    <lineage>
        <taxon>Eukaryota</taxon>
        <taxon>Metazoa</taxon>
        <taxon>Ecdysozoa</taxon>
        <taxon>Arthropoda</taxon>
        <taxon>Hexapoda</taxon>
        <taxon>Insecta</taxon>
        <taxon>Pterygota</taxon>
        <taxon>Neoptera</taxon>
        <taxon>Endopterygota</taxon>
        <taxon>Hymenoptera</taxon>
        <taxon>Apocrita</taxon>
        <taxon>Aculeata</taxon>
        <taxon>Vespoidea</taxon>
        <taxon>Vespidae</taxon>
        <taxon>Vespinae</taxon>
        <taxon>Vespula</taxon>
    </lineage>
</organism>
<protein>
    <submittedName>
        <fullName evidence="11">Phenoloxidase 1-like isoform X1</fullName>
    </submittedName>
</protein>
<dbReference type="Proteomes" id="UP001607302">
    <property type="component" value="Unassembled WGS sequence"/>
</dbReference>
<gene>
    <name evidence="11" type="ORF">V1478_001379</name>
</gene>
<name>A0ABD2C328_VESSQ</name>
<dbReference type="InterPro" id="IPR014756">
    <property type="entry name" value="Ig_E-set"/>
</dbReference>
<proteinExistence type="inferred from homology"/>
<evidence type="ECO:0000256" key="7">
    <source>
        <dbReference type="ARBA" id="ARBA00023008"/>
    </source>
</evidence>
<evidence type="ECO:0000256" key="8">
    <source>
        <dbReference type="ARBA" id="ARBA00023033"/>
    </source>
</evidence>
<keyword evidence="9" id="KW-1015">Disulfide bond</keyword>
<dbReference type="PROSITE" id="PS00498">
    <property type="entry name" value="TYROSINASE_2"/>
    <property type="match status" value="1"/>
</dbReference>
<evidence type="ECO:0000259" key="10">
    <source>
        <dbReference type="PROSITE" id="PS00498"/>
    </source>
</evidence>
<dbReference type="InterPro" id="IPR002227">
    <property type="entry name" value="Tyrosinase_Cu-bd"/>
</dbReference>
<dbReference type="InterPro" id="IPR000896">
    <property type="entry name" value="Hemocyanin/hexamerin_mid_dom"/>
</dbReference>
<dbReference type="SUPFAM" id="SSF48050">
    <property type="entry name" value="Hemocyanin, N-terminal domain"/>
    <property type="match status" value="1"/>
</dbReference>
<comment type="caution">
    <text evidence="11">The sequence shown here is derived from an EMBL/GenBank/DDBJ whole genome shotgun (WGS) entry which is preliminary data.</text>
</comment>
<dbReference type="GO" id="GO:0005576">
    <property type="term" value="C:extracellular region"/>
    <property type="evidence" value="ECO:0007669"/>
    <property type="project" value="UniProtKB-SubCell"/>
</dbReference>